<keyword evidence="5" id="KW-0456">Lyase</keyword>
<evidence type="ECO:0000256" key="6">
    <source>
        <dbReference type="NCBIfam" id="TIGR00260"/>
    </source>
</evidence>
<dbReference type="GO" id="GO:0004794">
    <property type="term" value="F:threonine deaminase activity"/>
    <property type="evidence" value="ECO:0007669"/>
    <property type="project" value="TreeGrafter"/>
</dbReference>
<dbReference type="InterPro" id="IPR004450">
    <property type="entry name" value="Thr_synthase-like"/>
</dbReference>
<dbReference type="Gene3D" id="3.40.50.1100">
    <property type="match status" value="2"/>
</dbReference>
<dbReference type="CDD" id="cd01563">
    <property type="entry name" value="Thr-synth_1"/>
    <property type="match status" value="1"/>
</dbReference>
<feature type="domain" description="2-isopropylmalate synthase LeuA allosteric (dimerisation)" evidence="8">
    <location>
        <begin position="448"/>
        <end position="585"/>
    </location>
</feature>
<dbReference type="SUPFAM" id="SSF110921">
    <property type="entry name" value="2-isopropylmalate synthase LeuA, allosteric (dimerisation) domain"/>
    <property type="match status" value="1"/>
</dbReference>
<dbReference type="Pfam" id="PF08502">
    <property type="entry name" value="LeuA_dimer"/>
    <property type="match status" value="1"/>
</dbReference>
<organism evidence="9 10">
    <name type="scientific">Candidatus Jacksonbacteria bacterium RIFCSPLOWO2_02_FULL_44_20</name>
    <dbReference type="NCBI Taxonomy" id="1798460"/>
    <lineage>
        <taxon>Bacteria</taxon>
        <taxon>Candidatus Jacksoniibacteriota</taxon>
    </lineage>
</organism>
<keyword evidence="3" id="KW-0808">Transferase</keyword>
<evidence type="ECO:0000313" key="9">
    <source>
        <dbReference type="EMBL" id="OGY72644.1"/>
    </source>
</evidence>
<dbReference type="GO" id="GO:0009097">
    <property type="term" value="P:isoleucine biosynthetic process"/>
    <property type="evidence" value="ECO:0007669"/>
    <property type="project" value="TreeGrafter"/>
</dbReference>
<dbReference type="SUPFAM" id="SSF53686">
    <property type="entry name" value="Tryptophan synthase beta subunit-like PLP-dependent enzymes"/>
    <property type="match status" value="1"/>
</dbReference>
<sequence length="591" mass="65643">MDVVYDYNYIKARLNFYDLRHTPISHLKYMDFFPIRDRSKIITKGEGATPLYRLEALGKELGLSRLYIKNEGMNPTGVFKDRGTCVEITKAREIGAKAVCVASTGNMAASVSAYAAQAGLPCYVLVPEGTPVGKLAQTLVYGARVLQIRGHYDDCVRLAREMAEKYGYHLCGDYAFRREGQKSAAYEIIEQLGWQSPDVLICPVGFGTNLAGIYKGFVEFQKLGFIDRLPVIVGVQASGCSPIADAYQRGKRVCVPIERPDTIAGAVAVGNPGDAPFLFEAFSKTRGFALKCDDDEILEAQAILGRKESIFVEPSSALPLAGVFQMMKDKEKRRFLISKSGSDSPKIVLIATGNGLKDPRAVLKKYATPPSADPNMSEIDRFLRFKLYKLGTSPKIRERERIVVETGDDMNLKRADELIRREFGLTLPRTYLEDVRKLAQIFKQKGKPISRIDFQRIIEDTLKERAKRKVLEFKDFKVETSLNARPSARVSVRQGLRTYEGCSEGVGPFDAIINAFKKAIPSMHSPSFELTDYIVEIDSAKTDATVKATITMRDELGNKVIGTGTSPDIIVASVLAYEEGYNLLLNSHENS</sequence>
<dbReference type="GO" id="GO:0003941">
    <property type="term" value="F:L-serine ammonia-lyase activity"/>
    <property type="evidence" value="ECO:0007669"/>
    <property type="project" value="TreeGrafter"/>
</dbReference>
<dbReference type="NCBIfam" id="TIGR00260">
    <property type="entry name" value="thrC"/>
    <property type="match status" value="1"/>
</dbReference>
<dbReference type="InterPro" id="IPR036052">
    <property type="entry name" value="TrpB-like_PALP_sf"/>
</dbReference>
<dbReference type="EMBL" id="MHJU01000027">
    <property type="protein sequence ID" value="OGY72644.1"/>
    <property type="molecule type" value="Genomic_DNA"/>
</dbReference>
<comment type="cofactor">
    <cofactor evidence="1 7">
        <name>pyridoxal 5'-phosphate</name>
        <dbReference type="ChEBI" id="CHEBI:597326"/>
    </cofactor>
</comment>
<dbReference type="Gene3D" id="3.30.160.270">
    <property type="match status" value="1"/>
</dbReference>
<reference evidence="9 10" key="1">
    <citation type="journal article" date="2016" name="Nat. Commun.">
        <title>Thousands of microbial genomes shed light on interconnected biogeochemical processes in an aquifer system.</title>
        <authorList>
            <person name="Anantharaman K."/>
            <person name="Brown C.T."/>
            <person name="Hug L.A."/>
            <person name="Sharon I."/>
            <person name="Castelle C.J."/>
            <person name="Probst A.J."/>
            <person name="Thomas B.C."/>
            <person name="Singh A."/>
            <person name="Wilkins M.J."/>
            <person name="Karaoz U."/>
            <person name="Brodie E.L."/>
            <person name="Williams K.H."/>
            <person name="Hubbard S.S."/>
            <person name="Banfield J.F."/>
        </authorList>
    </citation>
    <scope>NUCLEOTIDE SEQUENCE [LARGE SCALE GENOMIC DNA]</scope>
</reference>
<evidence type="ECO:0000256" key="3">
    <source>
        <dbReference type="ARBA" id="ARBA00022679"/>
    </source>
</evidence>
<feature type="modified residue" description="N6-(pyridoxal phosphate)lysine" evidence="7">
    <location>
        <position position="80"/>
    </location>
</feature>
<comment type="caution">
    <text evidence="9">The sequence shown here is derived from an EMBL/GenBank/DDBJ whole genome shotgun (WGS) entry which is preliminary data.</text>
</comment>
<evidence type="ECO:0000256" key="7">
    <source>
        <dbReference type="PIRSR" id="PIRSR604450-51"/>
    </source>
</evidence>
<evidence type="ECO:0000256" key="2">
    <source>
        <dbReference type="ARBA" id="ARBA00005517"/>
    </source>
</evidence>
<dbReference type="AlphaFoldDB" id="A0A1G2A723"/>
<evidence type="ECO:0000256" key="5">
    <source>
        <dbReference type="ARBA" id="ARBA00023239"/>
    </source>
</evidence>
<dbReference type="GO" id="GO:0004795">
    <property type="term" value="F:threonine synthase activity"/>
    <property type="evidence" value="ECO:0007669"/>
    <property type="project" value="UniProtKB-UniRule"/>
</dbReference>
<evidence type="ECO:0000256" key="1">
    <source>
        <dbReference type="ARBA" id="ARBA00001933"/>
    </source>
</evidence>
<evidence type="ECO:0000313" key="10">
    <source>
        <dbReference type="Proteomes" id="UP000178315"/>
    </source>
</evidence>
<dbReference type="InterPro" id="IPR001926">
    <property type="entry name" value="TrpB-like_PALP"/>
</dbReference>
<dbReference type="InterPro" id="IPR013709">
    <property type="entry name" value="2-isopropylmalate_synth_dimer"/>
</dbReference>
<dbReference type="InterPro" id="IPR050147">
    <property type="entry name" value="Ser/Thr_Dehydratase"/>
</dbReference>
<dbReference type="GO" id="GO:0003852">
    <property type="term" value="F:2-isopropylmalate synthase activity"/>
    <property type="evidence" value="ECO:0007669"/>
    <property type="project" value="InterPro"/>
</dbReference>
<dbReference type="GO" id="GO:0006565">
    <property type="term" value="P:L-serine catabolic process"/>
    <property type="evidence" value="ECO:0007669"/>
    <property type="project" value="TreeGrafter"/>
</dbReference>
<dbReference type="Pfam" id="PF00291">
    <property type="entry name" value="PALP"/>
    <property type="match status" value="1"/>
</dbReference>
<dbReference type="Proteomes" id="UP000178315">
    <property type="component" value="Unassembled WGS sequence"/>
</dbReference>
<keyword evidence="4 7" id="KW-0663">Pyridoxal phosphate</keyword>
<dbReference type="SMART" id="SM00917">
    <property type="entry name" value="LeuA_dimer"/>
    <property type="match status" value="1"/>
</dbReference>
<name>A0A1G2A723_9BACT</name>
<dbReference type="GO" id="GO:0006567">
    <property type="term" value="P:L-threonine catabolic process"/>
    <property type="evidence" value="ECO:0007669"/>
    <property type="project" value="TreeGrafter"/>
</dbReference>
<proteinExistence type="inferred from homology"/>
<evidence type="ECO:0000259" key="8">
    <source>
        <dbReference type="SMART" id="SM00917"/>
    </source>
</evidence>
<comment type="similarity">
    <text evidence="2">Belongs to the threonine synthase family.</text>
</comment>
<dbReference type="PANTHER" id="PTHR48078">
    <property type="entry name" value="THREONINE DEHYDRATASE, MITOCHONDRIAL-RELATED"/>
    <property type="match status" value="1"/>
</dbReference>
<dbReference type="EC" id="4.2.3.1" evidence="6"/>
<dbReference type="GO" id="GO:0009088">
    <property type="term" value="P:threonine biosynthetic process"/>
    <property type="evidence" value="ECO:0007669"/>
    <property type="project" value="UniProtKB-UniRule"/>
</dbReference>
<dbReference type="GO" id="GO:0009098">
    <property type="term" value="P:L-leucine biosynthetic process"/>
    <property type="evidence" value="ECO:0007669"/>
    <property type="project" value="InterPro"/>
</dbReference>
<dbReference type="InterPro" id="IPR036230">
    <property type="entry name" value="LeuA_allosteric_dom_sf"/>
</dbReference>
<accession>A0A1G2A723</accession>
<evidence type="ECO:0000256" key="4">
    <source>
        <dbReference type="ARBA" id="ARBA00022898"/>
    </source>
</evidence>
<gene>
    <name evidence="9" type="ORF">A3H61_03445</name>
</gene>
<dbReference type="PANTHER" id="PTHR48078:SF6">
    <property type="entry name" value="L-THREONINE DEHYDRATASE CATABOLIC TDCB"/>
    <property type="match status" value="1"/>
</dbReference>
<protein>
    <recommendedName>
        <fullName evidence="6">Threonine synthase</fullName>
        <ecNumber evidence="6">4.2.3.1</ecNumber>
    </recommendedName>
</protein>